<reference evidence="1 2" key="1">
    <citation type="journal article" date="2010" name="Proc. Natl. Acad. Sci. U.S.A.">
        <title>Insights into evolution of multicellular fungi from the assembled chromosomes of the mushroom Coprinopsis cinerea (Coprinus cinereus).</title>
        <authorList>
            <person name="Stajich J.E."/>
            <person name="Wilke S.K."/>
            <person name="Ahren D."/>
            <person name="Au C.H."/>
            <person name="Birren B.W."/>
            <person name="Borodovsky M."/>
            <person name="Burns C."/>
            <person name="Canback B."/>
            <person name="Casselton L.A."/>
            <person name="Cheng C.K."/>
            <person name="Deng J."/>
            <person name="Dietrich F.S."/>
            <person name="Fargo D.C."/>
            <person name="Farman M.L."/>
            <person name="Gathman A.C."/>
            <person name="Goldberg J."/>
            <person name="Guigo R."/>
            <person name="Hoegger P.J."/>
            <person name="Hooker J.B."/>
            <person name="Huggins A."/>
            <person name="James T.Y."/>
            <person name="Kamada T."/>
            <person name="Kilaru S."/>
            <person name="Kodira C."/>
            <person name="Kues U."/>
            <person name="Kupfer D."/>
            <person name="Kwan H.S."/>
            <person name="Lomsadze A."/>
            <person name="Li W."/>
            <person name="Lilly W.W."/>
            <person name="Ma L.J."/>
            <person name="Mackey A.J."/>
            <person name="Manning G."/>
            <person name="Martin F."/>
            <person name="Muraguchi H."/>
            <person name="Natvig D.O."/>
            <person name="Palmerini H."/>
            <person name="Ramesh M.A."/>
            <person name="Rehmeyer C.J."/>
            <person name="Roe B.A."/>
            <person name="Shenoy N."/>
            <person name="Stanke M."/>
            <person name="Ter-Hovhannisyan V."/>
            <person name="Tunlid A."/>
            <person name="Velagapudi R."/>
            <person name="Vision T.J."/>
            <person name="Zeng Q."/>
            <person name="Zolan M.E."/>
            <person name="Pukkila P.J."/>
        </authorList>
    </citation>
    <scope>NUCLEOTIDE SEQUENCE [LARGE SCALE GENOMIC DNA]</scope>
    <source>
        <strain evidence="2">Okayama-7 / 130 / ATCC MYA-4618 / FGSC 9003</strain>
    </source>
</reference>
<dbReference type="VEuPathDB" id="FungiDB:CC1G_08746"/>
<protein>
    <submittedName>
        <fullName evidence="1">Uncharacterized protein</fullName>
    </submittedName>
</protein>
<dbReference type="AlphaFoldDB" id="A8NJ05"/>
<dbReference type="Proteomes" id="UP000001861">
    <property type="component" value="Unassembled WGS sequence"/>
</dbReference>
<dbReference type="RefSeq" id="XP_001834115.2">
    <property type="nucleotide sequence ID" value="XM_001834063.2"/>
</dbReference>
<dbReference type="Gene3D" id="3.30.160.60">
    <property type="entry name" value="Classic Zinc Finger"/>
    <property type="match status" value="1"/>
</dbReference>
<gene>
    <name evidence="1" type="ORF">CC1G_08746</name>
</gene>
<proteinExistence type="predicted"/>
<comment type="caution">
    <text evidence="1">The sequence shown here is derived from an EMBL/GenBank/DDBJ whole genome shotgun (WGS) entry which is preliminary data.</text>
</comment>
<dbReference type="InParanoid" id="A8NJ05"/>
<dbReference type="KEGG" id="cci:CC1G_08746"/>
<evidence type="ECO:0000313" key="1">
    <source>
        <dbReference type="EMBL" id="EAU87710.2"/>
    </source>
</evidence>
<dbReference type="GeneID" id="6010620"/>
<accession>A8NJ05</accession>
<name>A8NJ05_COPC7</name>
<keyword evidence="2" id="KW-1185">Reference proteome</keyword>
<sequence length="121" mass="13918">MLAPPKLMRDRSEGQNVVKSAGQMAPIRTHIVPADHRKCPDCNAILTPRGLAMHWRRRHDLNAVKHHACTWPHCNMRFFTKQNLNDIAPSIQTREIMSVAPQEQARLHAHWQRGYLSLPFG</sequence>
<organism evidence="1 2">
    <name type="scientific">Coprinopsis cinerea (strain Okayama-7 / 130 / ATCC MYA-4618 / FGSC 9003)</name>
    <name type="common">Inky cap fungus</name>
    <name type="synonym">Hormographiella aspergillata</name>
    <dbReference type="NCBI Taxonomy" id="240176"/>
    <lineage>
        <taxon>Eukaryota</taxon>
        <taxon>Fungi</taxon>
        <taxon>Dikarya</taxon>
        <taxon>Basidiomycota</taxon>
        <taxon>Agaricomycotina</taxon>
        <taxon>Agaricomycetes</taxon>
        <taxon>Agaricomycetidae</taxon>
        <taxon>Agaricales</taxon>
        <taxon>Agaricineae</taxon>
        <taxon>Psathyrellaceae</taxon>
        <taxon>Coprinopsis</taxon>
    </lineage>
</organism>
<dbReference type="HOGENOM" id="CLU_2037944_0_0_1"/>
<evidence type="ECO:0000313" key="2">
    <source>
        <dbReference type="Proteomes" id="UP000001861"/>
    </source>
</evidence>
<dbReference type="EMBL" id="AACS02000010">
    <property type="protein sequence ID" value="EAU87710.2"/>
    <property type="molecule type" value="Genomic_DNA"/>
</dbReference>